<comment type="subunit">
    <text evidence="9">Component of the Sec protein translocase complex. Heterotrimer consisting of SecY, SecE and SecG subunits. The heterotrimers can form oligomers, although 1 heterotrimer is thought to be able to translocate proteins. Interacts with the ribosome. Interacts with SecDF, and other proteins may be involved. Interacts with SecA.</text>
</comment>
<keyword evidence="5 9" id="KW-0653">Protein transport</keyword>
<evidence type="ECO:0000256" key="10">
    <source>
        <dbReference type="RuleBase" id="RU000537"/>
    </source>
</evidence>
<accession>A0ABN3B827</accession>
<dbReference type="InterPro" id="IPR026593">
    <property type="entry name" value="SecY"/>
</dbReference>
<feature type="transmembrane region" description="Helical" evidence="9">
    <location>
        <begin position="266"/>
        <end position="287"/>
    </location>
</feature>
<name>A0ABN3B827_9MICO</name>
<keyword evidence="3 9" id="KW-0813">Transport</keyword>
<evidence type="ECO:0000256" key="8">
    <source>
        <dbReference type="ARBA" id="ARBA00023136"/>
    </source>
</evidence>
<comment type="caution">
    <text evidence="13">The sequence shown here is derived from an EMBL/GenBank/DDBJ whole genome shotgun (WGS) entry which is preliminary data.</text>
</comment>
<keyword evidence="6 9" id="KW-1133">Transmembrane helix</keyword>
<keyword evidence="9" id="KW-1003">Cell membrane</keyword>
<dbReference type="Gene3D" id="1.10.3370.10">
    <property type="entry name" value="SecY subunit domain"/>
    <property type="match status" value="1"/>
</dbReference>
<evidence type="ECO:0000256" key="1">
    <source>
        <dbReference type="ARBA" id="ARBA00004141"/>
    </source>
</evidence>
<evidence type="ECO:0000256" key="4">
    <source>
        <dbReference type="ARBA" id="ARBA00022692"/>
    </source>
</evidence>
<dbReference type="InterPro" id="IPR002208">
    <property type="entry name" value="SecY/SEC61-alpha"/>
</dbReference>
<evidence type="ECO:0000256" key="5">
    <source>
        <dbReference type="ARBA" id="ARBA00022927"/>
    </source>
</evidence>
<gene>
    <name evidence="9 13" type="primary">secY</name>
    <name evidence="13" type="ORF">GCM10009786_23300</name>
</gene>
<sequence>MFSAIGRIFRTPDLRRKIVFTLAIVSLFRLGSFIPAPFVDFNNVQACLVANQNQGSSGLYDMINLFSGGALLQLSIFALGIMPYITASIITQLLRVVIPHFEALHKEGQAGQAKLTQYTRYLTIALAILQSTTLITVARSGQLFGAAANQACQNLVSQEWWAVLIMIITMTAGTGLIMWFGELITERGVGNGMSLLIFTSIAATFPGAMWVIKESRGWEVFFIVLGVGLLVVAAVVFVEQSQRRIPVQYAKRVVGRRTYGGSSTYIPIKVNMAGVIPVIFASAILYLPMLITQFNQPQIGEDPKPWVVWIQNNLVYGDQPFYMLVFFLLVIGFTFFYVQITFNPEEVSDNMKQYGGFIPGIRAGRPTAEYLNYVLTRITSAGSLYLGVIALLPLVALSFFGANQNFPFGGASILIIVGVGLETVKQIDAQLQQRHYEGLLK</sequence>
<feature type="transmembrane region" description="Helical" evidence="9">
    <location>
        <begin position="193"/>
        <end position="212"/>
    </location>
</feature>
<evidence type="ECO:0000256" key="6">
    <source>
        <dbReference type="ARBA" id="ARBA00022989"/>
    </source>
</evidence>
<keyword evidence="4 9" id="KW-0812">Transmembrane</keyword>
<keyword evidence="7 9" id="KW-0811">Translocation</keyword>
<dbReference type="PANTHER" id="PTHR10906">
    <property type="entry name" value="SECY/SEC61-ALPHA FAMILY MEMBER"/>
    <property type="match status" value="1"/>
</dbReference>
<organism evidence="13 14">
    <name type="scientific">Leucobacter alluvii</name>
    <dbReference type="NCBI Taxonomy" id="340321"/>
    <lineage>
        <taxon>Bacteria</taxon>
        <taxon>Bacillati</taxon>
        <taxon>Actinomycetota</taxon>
        <taxon>Actinomycetes</taxon>
        <taxon>Micrococcales</taxon>
        <taxon>Microbacteriaceae</taxon>
        <taxon>Leucobacter</taxon>
    </lineage>
</organism>
<dbReference type="NCBIfam" id="TIGR00967">
    <property type="entry name" value="3a0501s007"/>
    <property type="match status" value="1"/>
</dbReference>
<feature type="transmembrane region" description="Helical" evidence="9">
    <location>
        <begin position="382"/>
        <end position="400"/>
    </location>
</feature>
<dbReference type="PROSITE" id="PS00755">
    <property type="entry name" value="SECY_1"/>
    <property type="match status" value="1"/>
</dbReference>
<comment type="subcellular location">
    <subcellularLocation>
        <location evidence="9">Cell membrane</location>
        <topology evidence="9">Multi-pass membrane protein</topology>
    </subcellularLocation>
    <subcellularLocation>
        <location evidence="1 11">Membrane</location>
        <topology evidence="1 11">Multi-pass membrane protein</topology>
    </subcellularLocation>
</comment>
<evidence type="ECO:0000256" key="7">
    <source>
        <dbReference type="ARBA" id="ARBA00023010"/>
    </source>
</evidence>
<reference evidence="13 14" key="1">
    <citation type="journal article" date="2019" name="Int. J. Syst. Evol. Microbiol.">
        <title>The Global Catalogue of Microorganisms (GCM) 10K type strain sequencing project: providing services to taxonomists for standard genome sequencing and annotation.</title>
        <authorList>
            <consortium name="The Broad Institute Genomics Platform"/>
            <consortium name="The Broad Institute Genome Sequencing Center for Infectious Disease"/>
            <person name="Wu L."/>
            <person name="Ma J."/>
        </authorList>
    </citation>
    <scope>NUCLEOTIDE SEQUENCE [LARGE SCALE GENOMIC DNA]</scope>
    <source>
        <strain evidence="13 14">JCM 14919</strain>
    </source>
</reference>
<proteinExistence type="inferred from homology"/>
<feature type="transmembrane region" description="Helical" evidence="9">
    <location>
        <begin position="321"/>
        <end position="342"/>
    </location>
</feature>
<dbReference type="InterPro" id="IPR030659">
    <property type="entry name" value="SecY_CS"/>
</dbReference>
<feature type="transmembrane region" description="Helical" evidence="9">
    <location>
        <begin position="160"/>
        <end position="181"/>
    </location>
</feature>
<comment type="caution">
    <text evidence="9">Lacks conserved residue(s) required for the propagation of feature annotation.</text>
</comment>
<feature type="transmembrane region" description="Helical" evidence="9">
    <location>
        <begin position="406"/>
        <end position="424"/>
    </location>
</feature>
<evidence type="ECO:0000256" key="11">
    <source>
        <dbReference type="RuleBase" id="RU003484"/>
    </source>
</evidence>
<feature type="transmembrane region" description="Helical" evidence="9">
    <location>
        <begin position="118"/>
        <end position="140"/>
    </location>
</feature>
<dbReference type="SUPFAM" id="SSF103491">
    <property type="entry name" value="Preprotein translocase SecY subunit"/>
    <property type="match status" value="1"/>
</dbReference>
<evidence type="ECO:0000256" key="2">
    <source>
        <dbReference type="ARBA" id="ARBA00005751"/>
    </source>
</evidence>
<dbReference type="PRINTS" id="PR00303">
    <property type="entry name" value="SECYTRNLCASE"/>
</dbReference>
<dbReference type="EMBL" id="BAAAOP010000012">
    <property type="protein sequence ID" value="GAA2189589.1"/>
    <property type="molecule type" value="Genomic_DNA"/>
</dbReference>
<comment type="function">
    <text evidence="9 10">The central subunit of the protein translocation channel SecYEG. Consists of two halves formed by TMs 1-5 and 6-10. These two domains form a lateral gate at the front which open onto the bilayer between TMs 2 and 7, and are clamped together by SecE at the back. The channel is closed by both a pore ring composed of hydrophobic SecY resides and a short helix (helix 2A) on the extracellular side of the membrane which forms a plug. The plug probably moves laterally to allow the channel to open. The ring and the pore may move independently.</text>
</comment>
<feature type="transmembrane region" description="Helical" evidence="9">
    <location>
        <begin position="70"/>
        <end position="97"/>
    </location>
</feature>
<feature type="transmembrane region" description="Helical" evidence="9">
    <location>
        <begin position="218"/>
        <end position="238"/>
    </location>
</feature>
<dbReference type="PIRSF" id="PIRSF004557">
    <property type="entry name" value="SecY"/>
    <property type="match status" value="1"/>
</dbReference>
<comment type="similarity">
    <text evidence="2 9 12">Belongs to the SecY/SEC61-alpha family.</text>
</comment>
<evidence type="ECO:0000313" key="13">
    <source>
        <dbReference type="EMBL" id="GAA2189589.1"/>
    </source>
</evidence>
<protein>
    <recommendedName>
        <fullName evidence="9 10">Protein translocase subunit SecY</fullName>
    </recommendedName>
</protein>
<evidence type="ECO:0000256" key="3">
    <source>
        <dbReference type="ARBA" id="ARBA00022448"/>
    </source>
</evidence>
<dbReference type="HAMAP" id="MF_01465">
    <property type="entry name" value="SecY"/>
    <property type="match status" value="1"/>
</dbReference>
<dbReference type="InterPro" id="IPR023201">
    <property type="entry name" value="SecY_dom_sf"/>
</dbReference>
<evidence type="ECO:0000256" key="9">
    <source>
        <dbReference type="HAMAP-Rule" id="MF_01465"/>
    </source>
</evidence>
<dbReference type="PROSITE" id="PS00756">
    <property type="entry name" value="SECY_2"/>
    <property type="match status" value="1"/>
</dbReference>
<evidence type="ECO:0000313" key="14">
    <source>
        <dbReference type="Proteomes" id="UP001501084"/>
    </source>
</evidence>
<keyword evidence="8 9" id="KW-0472">Membrane</keyword>
<dbReference type="Pfam" id="PF00344">
    <property type="entry name" value="SecY"/>
    <property type="match status" value="1"/>
</dbReference>
<keyword evidence="14" id="KW-1185">Reference proteome</keyword>
<dbReference type="RefSeq" id="WP_090147129.1">
    <property type="nucleotide sequence ID" value="NZ_BAAAOP010000012.1"/>
</dbReference>
<dbReference type="Proteomes" id="UP001501084">
    <property type="component" value="Unassembled WGS sequence"/>
</dbReference>
<evidence type="ECO:0000256" key="12">
    <source>
        <dbReference type="RuleBase" id="RU004349"/>
    </source>
</evidence>